<dbReference type="AlphaFoldDB" id="B7JD85"/>
<sequence>MHTLEALWGTNASLSIQKTEKSNNYQEIIVKDKVKHQ</sequence>
<dbReference type="Proteomes" id="UP000001363">
    <property type="component" value="Chromosome"/>
</dbReference>
<name>B7JD85_BACC0</name>
<reference evidence="1 2" key="1">
    <citation type="submission" date="2008-10" db="EMBL/GenBank/DDBJ databases">
        <title>Genome sequence of Bacillus cereus AH820.</title>
        <authorList>
            <person name="Dodson R.J."/>
            <person name="Durkin A.S."/>
            <person name="Rosovitz M.J."/>
            <person name="Rasko D.A."/>
            <person name="Hoffmaster A."/>
            <person name="Ravel J."/>
            <person name="Sutton G."/>
        </authorList>
    </citation>
    <scope>NUCLEOTIDE SEQUENCE [LARGE SCALE GENOMIC DNA]</scope>
    <source>
        <strain evidence="1 2">AH820</strain>
    </source>
</reference>
<dbReference type="EMBL" id="CP001283">
    <property type="protein sequence ID" value="ACK89659.1"/>
    <property type="molecule type" value="Genomic_DNA"/>
</dbReference>
<dbReference type="HOGENOM" id="CLU_3339576_0_0_9"/>
<accession>B7JD85</accession>
<organism evidence="1 2">
    <name type="scientific">Bacillus cereus (strain AH820)</name>
    <dbReference type="NCBI Taxonomy" id="405535"/>
    <lineage>
        <taxon>Bacteria</taxon>
        <taxon>Bacillati</taxon>
        <taxon>Bacillota</taxon>
        <taxon>Bacilli</taxon>
        <taxon>Bacillales</taxon>
        <taxon>Bacillaceae</taxon>
        <taxon>Bacillus</taxon>
        <taxon>Bacillus cereus group</taxon>
    </lineage>
</organism>
<gene>
    <name evidence="1" type="ordered locus">BCAH820_3058</name>
</gene>
<dbReference type="KEGG" id="bcu:BCAH820_3058"/>
<protein>
    <submittedName>
        <fullName evidence="1">Uncharacterized protein</fullName>
    </submittedName>
</protein>
<evidence type="ECO:0000313" key="1">
    <source>
        <dbReference type="EMBL" id="ACK89659.1"/>
    </source>
</evidence>
<evidence type="ECO:0000313" key="2">
    <source>
        <dbReference type="Proteomes" id="UP000001363"/>
    </source>
</evidence>
<proteinExistence type="predicted"/>